<dbReference type="InterPro" id="IPR000182">
    <property type="entry name" value="GNAT_dom"/>
</dbReference>
<dbReference type="InterPro" id="IPR055100">
    <property type="entry name" value="GNAT_LYC1-like"/>
</dbReference>
<evidence type="ECO:0000313" key="2">
    <source>
        <dbReference type="EMBL" id="KAK9421400.1"/>
    </source>
</evidence>
<dbReference type="CDD" id="cd04301">
    <property type="entry name" value="NAT_SF"/>
    <property type="match status" value="1"/>
</dbReference>
<keyword evidence="3" id="KW-1185">Reference proteome</keyword>
<dbReference type="Proteomes" id="UP001408356">
    <property type="component" value="Unassembled WGS sequence"/>
</dbReference>
<dbReference type="PANTHER" id="PTHR34815:SF4">
    <property type="entry name" value="N-ACETYLTRANSFERASE DOMAIN-CONTAINING PROTEIN"/>
    <property type="match status" value="1"/>
</dbReference>
<sequence length="369" mass="41546">MTDRMTSTINRPDGSIDVEFGEATFEQRAQCCKLAAIEFGAPLTTFDYLEREQYLGDLALTRNNGWRFWCLYLATNPEVVLATCKTIRRDIIVRDAKGVREERGYCIASVVTNPQFRGRGLASLLLEYIAAWIDGPGDAYASMLYTSIGDFYARRGWKAFPVSHCTIPVPAKRLPSAAELSLPKTQSLSTGSFEELCARDVDRLKIEFDMLDAESNDLHLAVLPTFEMISWLHERANYIALKHCAKKPQIRGAISQSMDAWVCWYHDFRKQQLVVQRLHSSIGSAAVEFVLSSILLEALREAQDWGLPRVVVWDSTPAILRASQSLGSLICEKVLIEEQATRSVPSLRLRNGTEAGNVTIHKNQFYAWS</sequence>
<feature type="domain" description="N-acetyltransferase" evidence="1">
    <location>
        <begin position="18"/>
        <end position="175"/>
    </location>
</feature>
<protein>
    <submittedName>
        <fullName evidence="2">N-acetyltransferase domain-containing protein</fullName>
    </submittedName>
</protein>
<dbReference type="Pfam" id="PF22998">
    <property type="entry name" value="GNAT_LYC1-like"/>
    <property type="match status" value="1"/>
</dbReference>
<gene>
    <name evidence="2" type="ORF">SUNI508_05938</name>
</gene>
<comment type="caution">
    <text evidence="2">The sequence shown here is derived from an EMBL/GenBank/DDBJ whole genome shotgun (WGS) entry which is preliminary data.</text>
</comment>
<dbReference type="EMBL" id="JARVKF010000190">
    <property type="protein sequence ID" value="KAK9421400.1"/>
    <property type="molecule type" value="Genomic_DNA"/>
</dbReference>
<proteinExistence type="predicted"/>
<name>A0ABR2V3B0_9PEZI</name>
<organism evidence="2 3">
    <name type="scientific">Seiridium unicorne</name>
    <dbReference type="NCBI Taxonomy" id="138068"/>
    <lineage>
        <taxon>Eukaryota</taxon>
        <taxon>Fungi</taxon>
        <taxon>Dikarya</taxon>
        <taxon>Ascomycota</taxon>
        <taxon>Pezizomycotina</taxon>
        <taxon>Sordariomycetes</taxon>
        <taxon>Xylariomycetidae</taxon>
        <taxon>Amphisphaeriales</taxon>
        <taxon>Sporocadaceae</taxon>
        <taxon>Seiridium</taxon>
    </lineage>
</organism>
<dbReference type="Pfam" id="PF00583">
    <property type="entry name" value="Acetyltransf_1"/>
    <property type="match status" value="1"/>
</dbReference>
<dbReference type="Gene3D" id="3.40.630.30">
    <property type="match status" value="1"/>
</dbReference>
<evidence type="ECO:0000259" key="1">
    <source>
        <dbReference type="PROSITE" id="PS51186"/>
    </source>
</evidence>
<dbReference type="InterPro" id="IPR016181">
    <property type="entry name" value="Acyl_CoA_acyltransferase"/>
</dbReference>
<evidence type="ECO:0000313" key="3">
    <source>
        <dbReference type="Proteomes" id="UP001408356"/>
    </source>
</evidence>
<dbReference type="PANTHER" id="PTHR34815">
    <property type="entry name" value="LYSINE ACETYLTRANSFERASE"/>
    <property type="match status" value="1"/>
</dbReference>
<dbReference type="PROSITE" id="PS51186">
    <property type="entry name" value="GNAT"/>
    <property type="match status" value="1"/>
</dbReference>
<reference evidence="2 3" key="1">
    <citation type="journal article" date="2024" name="J. Plant Pathol.">
        <title>Sequence and assembly of the genome of Seiridium unicorne, isolate CBS 538.82, causal agent of cypress canker disease.</title>
        <authorList>
            <person name="Scali E."/>
            <person name="Rocca G.D."/>
            <person name="Danti R."/>
            <person name="Garbelotto M."/>
            <person name="Barberini S."/>
            <person name="Baroncelli R."/>
            <person name="Emiliani G."/>
        </authorList>
    </citation>
    <scope>NUCLEOTIDE SEQUENCE [LARGE SCALE GENOMIC DNA]</scope>
    <source>
        <strain evidence="2 3">BM-138-508</strain>
    </source>
</reference>
<dbReference type="InterPro" id="IPR053013">
    <property type="entry name" value="LAT"/>
</dbReference>
<accession>A0ABR2V3B0</accession>
<dbReference type="SUPFAM" id="SSF55729">
    <property type="entry name" value="Acyl-CoA N-acyltransferases (Nat)"/>
    <property type="match status" value="1"/>
</dbReference>